<evidence type="ECO:0000256" key="22">
    <source>
        <dbReference type="ARBA" id="ARBA00060536"/>
    </source>
</evidence>
<dbReference type="Proteomes" id="UP000008144">
    <property type="component" value="Chromosome 14"/>
</dbReference>
<dbReference type="FunFam" id="2.60.200.40:FF:000002">
    <property type="entry name" value="Diacylglycerol kinase"/>
    <property type="match status" value="1"/>
</dbReference>
<dbReference type="PANTHER" id="PTHR11255">
    <property type="entry name" value="DIACYLGLYCEROL KINASE"/>
    <property type="match status" value="1"/>
</dbReference>
<dbReference type="FunFam" id="1.25.40.20:FF:000061">
    <property type="entry name" value="Diacylglycerol kinase"/>
    <property type="match status" value="1"/>
</dbReference>
<dbReference type="Gene3D" id="1.25.40.20">
    <property type="entry name" value="Ankyrin repeat-containing domain"/>
    <property type="match status" value="1"/>
</dbReference>
<comment type="catalytic activity">
    <reaction evidence="19">
        <text>1,2-di-(9Z-octadecenoyl)-sn-glycerol + ATP = 1,2-di-(9Z-octadecenoyl)-sn-glycero-3-phosphate + ADP + H(+)</text>
        <dbReference type="Rhea" id="RHEA:40327"/>
        <dbReference type="ChEBI" id="CHEBI:15378"/>
        <dbReference type="ChEBI" id="CHEBI:30616"/>
        <dbReference type="ChEBI" id="CHEBI:52333"/>
        <dbReference type="ChEBI" id="CHEBI:74546"/>
        <dbReference type="ChEBI" id="CHEBI:456216"/>
    </reaction>
    <physiologicalReaction direction="left-to-right" evidence="19">
        <dbReference type="Rhea" id="RHEA:40328"/>
    </physiologicalReaction>
</comment>
<dbReference type="InterPro" id="IPR000756">
    <property type="entry name" value="Diacylglycerol_kin_accessory"/>
</dbReference>
<comment type="pathway">
    <text evidence="22">Glycerolipid metabolism.</text>
</comment>
<name>F6XKK7_CIOIN</name>
<dbReference type="PROSITE" id="PS50297">
    <property type="entry name" value="ANK_REP_REGION"/>
    <property type="match status" value="2"/>
</dbReference>
<evidence type="ECO:0000256" key="19">
    <source>
        <dbReference type="ARBA" id="ARBA00023371"/>
    </source>
</evidence>
<evidence type="ECO:0000256" key="4">
    <source>
        <dbReference type="ARBA" id="ARBA00004514"/>
    </source>
</evidence>
<comment type="subcellular location">
    <subcellularLocation>
        <location evidence="2">Cell membrane</location>
    </subcellularLocation>
    <subcellularLocation>
        <location evidence="3">Cell projection</location>
    </subcellularLocation>
    <subcellularLocation>
        <location evidence="4">Cytoplasm</location>
        <location evidence="4">Cytosol</location>
    </subcellularLocation>
    <subcellularLocation>
        <location evidence="1">Nucleus</location>
    </subcellularLocation>
</comment>
<dbReference type="SUPFAM" id="SSF48403">
    <property type="entry name" value="Ankyrin repeat"/>
    <property type="match status" value="1"/>
</dbReference>
<comment type="similarity">
    <text evidence="6 24">Belongs to the eukaryotic diacylglycerol kinase family.</text>
</comment>
<evidence type="ECO:0000256" key="24">
    <source>
        <dbReference type="RuleBase" id="RU361128"/>
    </source>
</evidence>
<accession>F6XKK7</accession>
<keyword evidence="10" id="KW-0677">Repeat</keyword>
<dbReference type="CDD" id="cd20802">
    <property type="entry name" value="C1_DGK_typeIV_rpt1"/>
    <property type="match status" value="1"/>
</dbReference>
<dbReference type="InterPro" id="IPR017438">
    <property type="entry name" value="ATP-NAD_kinase_N"/>
</dbReference>
<comment type="catalytic activity">
    <reaction evidence="20">
        <text>1-octadecanoyl-2-(5Z,8Z,11Z,14Z-eicosatetraenoyl)-sn-glycerol + ATP = 1-octadecanoyl-2-(5Z,8Z,11Z,14Z-eicosatetraenoyl)-sn-glycero-3-phosphate + ADP + H(+)</text>
        <dbReference type="Rhea" id="RHEA:40323"/>
        <dbReference type="ChEBI" id="CHEBI:15378"/>
        <dbReference type="ChEBI" id="CHEBI:30616"/>
        <dbReference type="ChEBI" id="CHEBI:75728"/>
        <dbReference type="ChEBI" id="CHEBI:77091"/>
        <dbReference type="ChEBI" id="CHEBI:456216"/>
    </reaction>
    <physiologicalReaction direction="left-to-right" evidence="20">
        <dbReference type="Rhea" id="RHEA:40324"/>
    </physiologicalReaction>
</comment>
<dbReference type="Pfam" id="PF12796">
    <property type="entry name" value="Ank_2"/>
    <property type="match status" value="1"/>
</dbReference>
<keyword evidence="9 24" id="KW-0808">Transferase</keyword>
<protein>
    <recommendedName>
        <fullName evidence="24">Diacylglycerol kinase</fullName>
        <shortName evidence="24">DAG kinase</shortName>
        <ecNumber evidence="24">2.7.1.107</ecNumber>
    </recommendedName>
</protein>
<dbReference type="InterPro" id="IPR016064">
    <property type="entry name" value="NAD/diacylglycerol_kinase_sf"/>
</dbReference>
<keyword evidence="28" id="KW-1185">Reference proteome</keyword>
<evidence type="ECO:0000256" key="7">
    <source>
        <dbReference type="ARBA" id="ARBA00022475"/>
    </source>
</evidence>
<keyword evidence="15" id="KW-0443">Lipid metabolism</keyword>
<dbReference type="GO" id="GO:0042995">
    <property type="term" value="C:cell projection"/>
    <property type="evidence" value="ECO:0007669"/>
    <property type="project" value="UniProtKB-SubCell"/>
</dbReference>
<evidence type="ECO:0000256" key="11">
    <source>
        <dbReference type="ARBA" id="ARBA00022741"/>
    </source>
</evidence>
<dbReference type="InterPro" id="IPR002219">
    <property type="entry name" value="PKC_DAG/PE"/>
</dbReference>
<evidence type="ECO:0000256" key="10">
    <source>
        <dbReference type="ARBA" id="ARBA00022737"/>
    </source>
</evidence>
<reference evidence="27" key="3">
    <citation type="submission" date="2025-08" db="UniProtKB">
        <authorList>
            <consortium name="Ensembl"/>
        </authorList>
    </citation>
    <scope>IDENTIFICATION</scope>
</reference>
<dbReference type="GO" id="GO:0005829">
    <property type="term" value="C:cytosol"/>
    <property type="evidence" value="ECO:0007669"/>
    <property type="project" value="UniProtKB-SubCell"/>
</dbReference>
<evidence type="ECO:0000259" key="26">
    <source>
        <dbReference type="PROSITE" id="PS50146"/>
    </source>
</evidence>
<dbReference type="FunFam" id="3.40.50.10330:FF:000002">
    <property type="entry name" value="Diacylglycerol kinase"/>
    <property type="match status" value="1"/>
</dbReference>
<evidence type="ECO:0000256" key="3">
    <source>
        <dbReference type="ARBA" id="ARBA00004316"/>
    </source>
</evidence>
<dbReference type="CDD" id="cd20855">
    <property type="entry name" value="C1_DGK_typeIV_rpt2"/>
    <property type="match status" value="1"/>
</dbReference>
<dbReference type="Gene3D" id="3.40.50.10330">
    <property type="entry name" value="Probable inorganic polyphosphate/atp-NAD kinase, domain 1"/>
    <property type="match status" value="1"/>
</dbReference>
<evidence type="ECO:0000256" key="6">
    <source>
        <dbReference type="ARBA" id="ARBA00009280"/>
    </source>
</evidence>
<keyword evidence="18" id="KW-0966">Cell projection</keyword>
<dbReference type="GO" id="GO:0046339">
    <property type="term" value="P:diacylglycerol metabolic process"/>
    <property type="evidence" value="ECO:0000318"/>
    <property type="project" value="GO_Central"/>
</dbReference>
<keyword evidence="16" id="KW-0472">Membrane</keyword>
<evidence type="ECO:0000256" key="23">
    <source>
        <dbReference type="PROSITE-ProRule" id="PRU00023"/>
    </source>
</evidence>
<feature type="domain" description="DAGKc" evidence="26">
    <location>
        <begin position="262"/>
        <end position="397"/>
    </location>
</feature>
<keyword evidence="8" id="KW-0963">Cytoplasm</keyword>
<evidence type="ECO:0000256" key="9">
    <source>
        <dbReference type="ARBA" id="ARBA00022679"/>
    </source>
</evidence>
<keyword evidence="13 24" id="KW-0067">ATP-binding</keyword>
<organism evidence="27 28">
    <name type="scientific">Ciona intestinalis</name>
    <name type="common">Transparent sea squirt</name>
    <name type="synonym">Ascidia intestinalis</name>
    <dbReference type="NCBI Taxonomy" id="7719"/>
    <lineage>
        <taxon>Eukaryota</taxon>
        <taxon>Metazoa</taxon>
        <taxon>Chordata</taxon>
        <taxon>Tunicata</taxon>
        <taxon>Ascidiacea</taxon>
        <taxon>Phlebobranchia</taxon>
        <taxon>Cionidae</taxon>
        <taxon>Ciona</taxon>
    </lineage>
</organism>
<dbReference type="PROSITE" id="PS50146">
    <property type="entry name" value="DAGK"/>
    <property type="match status" value="1"/>
</dbReference>
<evidence type="ECO:0000256" key="12">
    <source>
        <dbReference type="ARBA" id="ARBA00022777"/>
    </source>
</evidence>
<evidence type="ECO:0000256" key="13">
    <source>
        <dbReference type="ARBA" id="ARBA00022840"/>
    </source>
</evidence>
<dbReference type="GO" id="GO:0007200">
    <property type="term" value="P:phospholipase C-activating G protein-coupled receptor signaling pathway"/>
    <property type="evidence" value="ECO:0007669"/>
    <property type="project" value="InterPro"/>
</dbReference>
<dbReference type="EC" id="2.7.1.107" evidence="24"/>
<reference evidence="27" key="4">
    <citation type="submission" date="2025-09" db="UniProtKB">
        <authorList>
            <consortium name="Ensembl"/>
        </authorList>
    </citation>
    <scope>IDENTIFICATION</scope>
</reference>
<dbReference type="GO" id="GO:0005524">
    <property type="term" value="F:ATP binding"/>
    <property type="evidence" value="ECO:0007669"/>
    <property type="project" value="UniProtKB-KW"/>
</dbReference>
<sequence>MLRHRAYDVACEPCEVQRTIKAIQKAGYNMNELVISTSGAMSPVAQRRTEPKAELDWTENALPNDHIWAPTNASGDLCYVGEQTCLFAYITPKSGPRKKCSACHIVVHDQCMPLLERIGFQCKVTFRESTSRSMRENLTVHHHWVHRRKQEGKCKQCSKSFDKRFGFRDTKIIAISCSWCKEAFHNKVSCFQIHKINEPCGLGMFFRSIVPPTWIVKASTKQKSIRNRSKKKRGSTGNWRKKSSKELKQRTFVVRPPSQQSAFITPILVFINPKSGGNQGAKLMQSFQWVMNPRQVVDLTKGGPQEALELYKKVPNLRILACGGDGTVGWILSVLDKLGISRPPPVAILPLGTGNDLSRTLNFGPGYTDESIQKIIQGVEEGRVVKLDRWKLHVERNECEQRINEEEESKATDKPPLDVVNNYFSIGSDAKVSLNFHESRGTEAKPNKFNSRIGNKIFYAKAGVSEYLTRQSKDMFKHITVVCDGKDITPKIRELKPVCMLFLNINRYSSGTTPWGHPTGTEFQAQRHDDKLIEVLAFSLNQLGMLFVGGHGERLCQCKSAYIKTDKTLPIQIDGEPCRLNPSNIRIEFFNQASMVYKTKRRPSVNPEHQQIKIRVNAVSSAQYDEYSGRTDKLCNIATPRLVTIVSNNSTLSSVRSSWEAVNPCERGPGVASEKWMFLDASRPDKLYLIDRTQENLHLICDVITTDREIYLMDMTIFIYSQRDGSPKGKVPIRRSSSSGSKREETSSTSKMFMDASKRGDVKKMCLAYEHGADLFIRDHDGSTALHHAARFSHLQVVQFMIEHGKTKVVNLLDNDRKQTALHKAAWYGRLDICRELVEAGASLAFTDYKGKTAIDRAKQSDSPDLVQYLTNAHHTANALNNCLETDL</sequence>
<dbReference type="Pfam" id="PF00609">
    <property type="entry name" value="DAGK_acc"/>
    <property type="match status" value="1"/>
</dbReference>
<dbReference type="PROSITE" id="PS50088">
    <property type="entry name" value="ANK_REPEAT"/>
    <property type="match status" value="2"/>
</dbReference>
<keyword evidence="7" id="KW-1003">Cell membrane</keyword>
<feature type="repeat" description="ANK" evidence="23">
    <location>
        <begin position="817"/>
        <end position="849"/>
    </location>
</feature>
<feature type="repeat" description="ANK" evidence="23">
    <location>
        <begin position="781"/>
        <end position="805"/>
    </location>
</feature>
<reference evidence="28" key="1">
    <citation type="journal article" date="2002" name="Science">
        <title>The draft genome of Ciona intestinalis: insights into chordate and vertebrate origins.</title>
        <authorList>
            <person name="Dehal P."/>
            <person name="Satou Y."/>
            <person name="Campbell R.K."/>
            <person name="Chapman J."/>
            <person name="Degnan B."/>
            <person name="De Tomaso A."/>
            <person name="Davidson B."/>
            <person name="Di Gregorio A."/>
            <person name="Gelpke M."/>
            <person name="Goodstein D.M."/>
            <person name="Harafuji N."/>
            <person name="Hastings K.E."/>
            <person name="Ho I."/>
            <person name="Hotta K."/>
            <person name="Huang W."/>
            <person name="Kawashima T."/>
            <person name="Lemaire P."/>
            <person name="Martinez D."/>
            <person name="Meinertzhagen I.A."/>
            <person name="Necula S."/>
            <person name="Nonaka M."/>
            <person name="Putnam N."/>
            <person name="Rash S."/>
            <person name="Saiga H."/>
            <person name="Satake M."/>
            <person name="Terry A."/>
            <person name="Yamada L."/>
            <person name="Wang H.G."/>
            <person name="Awazu S."/>
            <person name="Azumi K."/>
            <person name="Boore J."/>
            <person name="Branno M."/>
            <person name="Chin-Bow S."/>
            <person name="DeSantis R."/>
            <person name="Doyle S."/>
            <person name="Francino P."/>
            <person name="Keys D.N."/>
            <person name="Haga S."/>
            <person name="Hayashi H."/>
            <person name="Hino K."/>
            <person name="Imai K.S."/>
            <person name="Inaba K."/>
            <person name="Kano S."/>
            <person name="Kobayashi K."/>
            <person name="Kobayashi M."/>
            <person name="Lee B.I."/>
            <person name="Makabe K.W."/>
            <person name="Manohar C."/>
            <person name="Matassi G."/>
            <person name="Medina M."/>
            <person name="Mochizuki Y."/>
            <person name="Mount S."/>
            <person name="Morishita T."/>
            <person name="Miura S."/>
            <person name="Nakayama A."/>
            <person name="Nishizaka S."/>
            <person name="Nomoto H."/>
            <person name="Ohta F."/>
            <person name="Oishi K."/>
            <person name="Rigoutsos I."/>
            <person name="Sano M."/>
            <person name="Sasaki A."/>
            <person name="Sasakura Y."/>
            <person name="Shoguchi E."/>
            <person name="Shin-i T."/>
            <person name="Spagnuolo A."/>
            <person name="Stainier D."/>
            <person name="Suzuki M.M."/>
            <person name="Tassy O."/>
            <person name="Takatori N."/>
            <person name="Tokuoka M."/>
            <person name="Yagi K."/>
            <person name="Yoshizaki F."/>
            <person name="Wada S."/>
            <person name="Zhang C."/>
            <person name="Hyatt P.D."/>
            <person name="Larimer F."/>
            <person name="Detter C."/>
            <person name="Doggett N."/>
            <person name="Glavina T."/>
            <person name="Hawkins T."/>
            <person name="Richardson P."/>
            <person name="Lucas S."/>
            <person name="Kohara Y."/>
            <person name="Levine M."/>
            <person name="Satoh N."/>
            <person name="Rokhsar D.S."/>
        </authorList>
    </citation>
    <scope>NUCLEOTIDE SEQUENCE [LARGE SCALE GENOMIC DNA]</scope>
</reference>
<evidence type="ECO:0000256" key="17">
    <source>
        <dbReference type="ARBA" id="ARBA00023242"/>
    </source>
</evidence>
<dbReference type="GO" id="GO:0005886">
    <property type="term" value="C:plasma membrane"/>
    <property type="evidence" value="ECO:0000318"/>
    <property type="project" value="GO_Central"/>
</dbReference>
<dbReference type="SUPFAM" id="SSF111331">
    <property type="entry name" value="NAD kinase/diacylglycerol kinase-like"/>
    <property type="match status" value="1"/>
</dbReference>
<dbReference type="InParanoid" id="F6XKK7"/>
<evidence type="ECO:0000256" key="2">
    <source>
        <dbReference type="ARBA" id="ARBA00004236"/>
    </source>
</evidence>
<dbReference type="EMBL" id="EAAA01001246">
    <property type="status" value="NOT_ANNOTATED_CDS"/>
    <property type="molecule type" value="Genomic_DNA"/>
</dbReference>
<proteinExistence type="inferred from homology"/>
<dbReference type="Pfam" id="PF00130">
    <property type="entry name" value="C1_1"/>
    <property type="match status" value="1"/>
</dbReference>
<keyword evidence="11 24" id="KW-0547">Nucleotide-binding</keyword>
<dbReference type="InterPro" id="IPR056383">
    <property type="entry name" value="DGKI-like_dom"/>
</dbReference>
<evidence type="ECO:0000313" key="27">
    <source>
        <dbReference type="Ensembl" id="ENSCINP00000007047.3"/>
    </source>
</evidence>
<dbReference type="GO" id="GO:0005634">
    <property type="term" value="C:nucleus"/>
    <property type="evidence" value="ECO:0007669"/>
    <property type="project" value="UniProtKB-SubCell"/>
</dbReference>
<dbReference type="Gene3D" id="2.60.200.40">
    <property type="match status" value="1"/>
</dbReference>
<feature type="region of interest" description="Disordered" evidence="25">
    <location>
        <begin position="220"/>
        <end position="244"/>
    </location>
</feature>
<evidence type="ECO:0000256" key="25">
    <source>
        <dbReference type="SAM" id="MobiDB-lite"/>
    </source>
</evidence>
<evidence type="ECO:0000256" key="15">
    <source>
        <dbReference type="ARBA" id="ARBA00023098"/>
    </source>
</evidence>
<dbReference type="PANTHER" id="PTHR11255:SF80">
    <property type="entry name" value="EYE-SPECIFIC DIACYLGLYCEROL KINASE"/>
    <property type="match status" value="1"/>
</dbReference>
<dbReference type="AlphaFoldDB" id="F6XKK7"/>
<dbReference type="InterPro" id="IPR002110">
    <property type="entry name" value="Ankyrin_rpt"/>
</dbReference>
<dbReference type="GO" id="GO:0004143">
    <property type="term" value="F:ATP-dependent diacylglycerol kinase activity"/>
    <property type="evidence" value="ECO:0000318"/>
    <property type="project" value="GO_Central"/>
</dbReference>
<dbReference type="Pfam" id="PF23578">
    <property type="entry name" value="DGKI"/>
    <property type="match status" value="1"/>
</dbReference>
<evidence type="ECO:0000256" key="18">
    <source>
        <dbReference type="ARBA" id="ARBA00023273"/>
    </source>
</evidence>
<evidence type="ECO:0000256" key="21">
    <source>
        <dbReference type="ARBA" id="ARBA00023411"/>
    </source>
</evidence>
<evidence type="ECO:0000256" key="1">
    <source>
        <dbReference type="ARBA" id="ARBA00004123"/>
    </source>
</evidence>
<dbReference type="FunCoup" id="F6XKK7">
    <property type="interactions" value="18"/>
</dbReference>
<comment type="pathway">
    <text evidence="5">Lipid metabolism; glycerolipid metabolism.</text>
</comment>
<dbReference type="OMA" id="NMIDNDK"/>
<dbReference type="InterPro" id="IPR001206">
    <property type="entry name" value="Diacylglycerol_kinase_cat_dom"/>
</dbReference>
<dbReference type="Ensembl" id="ENSCINT00000007047.3">
    <property type="protein sequence ID" value="ENSCINP00000007047.3"/>
    <property type="gene ID" value="ENSCING00000003441.3"/>
</dbReference>
<dbReference type="InterPro" id="IPR037607">
    <property type="entry name" value="DGK"/>
</dbReference>
<dbReference type="GeneTree" id="ENSGT00940000167477"/>
<reference evidence="27" key="2">
    <citation type="journal article" date="2008" name="Genome Biol.">
        <title>Improved genome assembly and evidence-based global gene model set for the chordate Ciona intestinalis: new insight into intron and operon populations.</title>
        <authorList>
            <person name="Satou Y."/>
            <person name="Mineta K."/>
            <person name="Ogasawara M."/>
            <person name="Sasakura Y."/>
            <person name="Shoguchi E."/>
            <person name="Ueno K."/>
            <person name="Yamada L."/>
            <person name="Matsumoto J."/>
            <person name="Wasserscheid J."/>
            <person name="Dewar K."/>
            <person name="Wiley G.B."/>
            <person name="Macmil S.L."/>
            <person name="Roe B.A."/>
            <person name="Zeller R.W."/>
            <person name="Hastings K.E."/>
            <person name="Lemaire P."/>
            <person name="Lindquist E."/>
            <person name="Endo T."/>
            <person name="Hotta K."/>
            <person name="Inaba K."/>
        </authorList>
    </citation>
    <scope>NUCLEOTIDE SEQUENCE [LARGE SCALE GENOMIC DNA]</scope>
    <source>
        <strain evidence="27">wild type</strain>
    </source>
</reference>
<dbReference type="SMART" id="SM00248">
    <property type="entry name" value="ANK"/>
    <property type="match status" value="3"/>
</dbReference>
<evidence type="ECO:0000256" key="8">
    <source>
        <dbReference type="ARBA" id="ARBA00022490"/>
    </source>
</evidence>
<evidence type="ECO:0000256" key="5">
    <source>
        <dbReference type="ARBA" id="ARBA00005175"/>
    </source>
</evidence>
<evidence type="ECO:0000256" key="20">
    <source>
        <dbReference type="ARBA" id="ARBA00023400"/>
    </source>
</evidence>
<evidence type="ECO:0000313" key="28">
    <source>
        <dbReference type="Proteomes" id="UP000008144"/>
    </source>
</evidence>
<dbReference type="UniPathway" id="UPA00230"/>
<dbReference type="GO" id="GO:0035556">
    <property type="term" value="P:intracellular signal transduction"/>
    <property type="evidence" value="ECO:0000318"/>
    <property type="project" value="GO_Central"/>
</dbReference>
<dbReference type="SMART" id="SM00109">
    <property type="entry name" value="C1"/>
    <property type="match status" value="2"/>
</dbReference>
<evidence type="ECO:0000256" key="16">
    <source>
        <dbReference type="ARBA" id="ARBA00023136"/>
    </source>
</evidence>
<dbReference type="SMART" id="SM00045">
    <property type="entry name" value="DAGKa"/>
    <property type="match status" value="1"/>
</dbReference>
<keyword evidence="17" id="KW-0539">Nucleus</keyword>
<feature type="compositionally biased region" description="Basic residues" evidence="25">
    <location>
        <begin position="223"/>
        <end position="243"/>
    </location>
</feature>
<keyword evidence="14 23" id="KW-0040">ANK repeat</keyword>
<dbReference type="SMART" id="SM00046">
    <property type="entry name" value="DAGKc"/>
    <property type="match status" value="1"/>
</dbReference>
<dbReference type="GO" id="GO:0006654">
    <property type="term" value="P:phosphatidic acid biosynthetic process"/>
    <property type="evidence" value="ECO:0000318"/>
    <property type="project" value="GO_Central"/>
</dbReference>
<dbReference type="InterPro" id="IPR036770">
    <property type="entry name" value="Ankyrin_rpt-contain_sf"/>
</dbReference>
<feature type="region of interest" description="Disordered" evidence="25">
    <location>
        <begin position="724"/>
        <end position="753"/>
    </location>
</feature>
<keyword evidence="12 24" id="KW-0418">Kinase</keyword>
<evidence type="ECO:0000256" key="14">
    <source>
        <dbReference type="ARBA" id="ARBA00023043"/>
    </source>
</evidence>
<dbReference type="Pfam" id="PF00781">
    <property type="entry name" value="DAGK_cat"/>
    <property type="match status" value="1"/>
</dbReference>
<comment type="catalytic activity">
    <reaction evidence="21">
        <text>a 1,2-diacyl-sn-glycerol + ATP = a 1,2-diacyl-sn-glycero-3-phosphate + ADP + H(+)</text>
        <dbReference type="Rhea" id="RHEA:10272"/>
        <dbReference type="ChEBI" id="CHEBI:15378"/>
        <dbReference type="ChEBI" id="CHEBI:17815"/>
        <dbReference type="ChEBI" id="CHEBI:30616"/>
        <dbReference type="ChEBI" id="CHEBI:58608"/>
        <dbReference type="ChEBI" id="CHEBI:456216"/>
        <dbReference type="EC" id="2.7.1.107"/>
    </reaction>
    <physiologicalReaction direction="left-to-right" evidence="21">
        <dbReference type="Rhea" id="RHEA:10273"/>
    </physiologicalReaction>
</comment>
<dbReference type="HOGENOM" id="CLU_003770_4_0_1"/>